<proteinExistence type="predicted"/>
<sequence>MNYVEPKPRLCKLCSSTHCFEVNADGEPGCCFCYNIRMVNENGTTISLCEGCKKE</sequence>
<accession>A0A0F9TS44</accession>
<reference evidence="1" key="1">
    <citation type="journal article" date="2015" name="Nature">
        <title>Complex archaea that bridge the gap between prokaryotes and eukaryotes.</title>
        <authorList>
            <person name="Spang A."/>
            <person name="Saw J.H."/>
            <person name="Jorgensen S.L."/>
            <person name="Zaremba-Niedzwiedzka K."/>
            <person name="Martijn J."/>
            <person name="Lind A.E."/>
            <person name="van Eijk R."/>
            <person name="Schleper C."/>
            <person name="Guy L."/>
            <person name="Ettema T.J."/>
        </authorList>
    </citation>
    <scope>NUCLEOTIDE SEQUENCE</scope>
</reference>
<evidence type="ECO:0000313" key="1">
    <source>
        <dbReference type="EMBL" id="KKN51931.1"/>
    </source>
</evidence>
<name>A0A0F9TS44_9ZZZZ</name>
<gene>
    <name evidence="1" type="ORF">LCGC14_0617680</name>
</gene>
<dbReference type="EMBL" id="LAZR01001042">
    <property type="protein sequence ID" value="KKN51931.1"/>
    <property type="molecule type" value="Genomic_DNA"/>
</dbReference>
<protein>
    <submittedName>
        <fullName evidence="1">Uncharacterized protein</fullName>
    </submittedName>
</protein>
<comment type="caution">
    <text evidence="1">The sequence shown here is derived from an EMBL/GenBank/DDBJ whole genome shotgun (WGS) entry which is preliminary data.</text>
</comment>
<organism evidence="1">
    <name type="scientific">marine sediment metagenome</name>
    <dbReference type="NCBI Taxonomy" id="412755"/>
    <lineage>
        <taxon>unclassified sequences</taxon>
        <taxon>metagenomes</taxon>
        <taxon>ecological metagenomes</taxon>
    </lineage>
</organism>
<dbReference type="AlphaFoldDB" id="A0A0F9TS44"/>